<feature type="transmembrane region" description="Helical" evidence="1">
    <location>
        <begin position="107"/>
        <end position="124"/>
    </location>
</feature>
<organism evidence="2 3">
    <name type="scientific">Pseudonocardia oroxyli</name>
    <dbReference type="NCBI Taxonomy" id="366584"/>
    <lineage>
        <taxon>Bacteria</taxon>
        <taxon>Bacillati</taxon>
        <taxon>Actinomycetota</taxon>
        <taxon>Actinomycetes</taxon>
        <taxon>Pseudonocardiales</taxon>
        <taxon>Pseudonocardiaceae</taxon>
        <taxon>Pseudonocardia</taxon>
    </lineage>
</organism>
<proteinExistence type="predicted"/>
<feature type="transmembrane region" description="Helical" evidence="1">
    <location>
        <begin position="167"/>
        <end position="187"/>
    </location>
</feature>
<keyword evidence="1" id="KW-1133">Transmembrane helix</keyword>
<dbReference type="EMBL" id="FNBE01000012">
    <property type="protein sequence ID" value="SDG48287.1"/>
    <property type="molecule type" value="Genomic_DNA"/>
</dbReference>
<sequence>MRPTPPPPVRRQTRNRVTFERVGGWPLVIAGAPLAIAAIRLLVISRLDLNLFAAWISGVNLLNVWIFGLIFFTQPFSVAIPMVLGTLLVLKARSGPFEGRFWRTPRYAIATIGIVALMFCLTYITGPDDLLSSMLAPLVVLAFMSYAESAPGNEFDFKRPFRIARRFAIAMAGIFGVLSLIMQPFVIPPGVPHERVRITGSISVEDGWVLAVDDVSLTFAYRDGGIRRIPTGDIEARHICPNDADNRVFPGLADMLYDSRSRSGWPAACFDLPAVTRYP</sequence>
<dbReference type="AlphaFoldDB" id="A0A1G7ULB8"/>
<feature type="transmembrane region" description="Helical" evidence="1">
    <location>
        <begin position="24"/>
        <end position="44"/>
    </location>
</feature>
<feature type="transmembrane region" description="Helical" evidence="1">
    <location>
        <begin position="130"/>
        <end position="147"/>
    </location>
</feature>
<protein>
    <submittedName>
        <fullName evidence="2">Uncharacterized protein</fullName>
    </submittedName>
</protein>
<keyword evidence="1" id="KW-0812">Transmembrane</keyword>
<gene>
    <name evidence="2" type="ORF">SAMN05216377_11281</name>
</gene>
<keyword evidence="3" id="KW-1185">Reference proteome</keyword>
<evidence type="ECO:0000313" key="3">
    <source>
        <dbReference type="Proteomes" id="UP000198967"/>
    </source>
</evidence>
<accession>A0A1G7ULB8</accession>
<evidence type="ECO:0000313" key="2">
    <source>
        <dbReference type="EMBL" id="SDG48287.1"/>
    </source>
</evidence>
<name>A0A1G7ULB8_PSEOR</name>
<keyword evidence="1" id="KW-0472">Membrane</keyword>
<dbReference type="STRING" id="366584.SAMN05216377_11281"/>
<dbReference type="Proteomes" id="UP000198967">
    <property type="component" value="Unassembled WGS sequence"/>
</dbReference>
<evidence type="ECO:0000256" key="1">
    <source>
        <dbReference type="SAM" id="Phobius"/>
    </source>
</evidence>
<reference evidence="2 3" key="1">
    <citation type="submission" date="2016-10" db="EMBL/GenBank/DDBJ databases">
        <authorList>
            <person name="de Groot N.N."/>
        </authorList>
    </citation>
    <scope>NUCLEOTIDE SEQUENCE [LARGE SCALE GENOMIC DNA]</scope>
    <source>
        <strain evidence="2 3">CGMCC 4.3143</strain>
    </source>
</reference>